<keyword evidence="1" id="KW-0732">Signal</keyword>
<name>A0A9J5ZQP5_SOLCO</name>
<evidence type="ECO:0000313" key="2">
    <source>
        <dbReference type="EMBL" id="KAG5614521.1"/>
    </source>
</evidence>
<accession>A0A9J5ZQP5</accession>
<feature type="signal peptide" evidence="1">
    <location>
        <begin position="1"/>
        <end position="31"/>
    </location>
</feature>
<evidence type="ECO:0000313" key="3">
    <source>
        <dbReference type="Proteomes" id="UP000824120"/>
    </source>
</evidence>
<organism evidence="2 3">
    <name type="scientific">Solanum commersonii</name>
    <name type="common">Commerson's wild potato</name>
    <name type="synonym">Commerson's nightshade</name>
    <dbReference type="NCBI Taxonomy" id="4109"/>
    <lineage>
        <taxon>Eukaryota</taxon>
        <taxon>Viridiplantae</taxon>
        <taxon>Streptophyta</taxon>
        <taxon>Embryophyta</taxon>
        <taxon>Tracheophyta</taxon>
        <taxon>Spermatophyta</taxon>
        <taxon>Magnoliopsida</taxon>
        <taxon>eudicotyledons</taxon>
        <taxon>Gunneridae</taxon>
        <taxon>Pentapetalae</taxon>
        <taxon>asterids</taxon>
        <taxon>lamiids</taxon>
        <taxon>Solanales</taxon>
        <taxon>Solanaceae</taxon>
        <taxon>Solanoideae</taxon>
        <taxon>Solaneae</taxon>
        <taxon>Solanum</taxon>
    </lineage>
</organism>
<gene>
    <name evidence="2" type="ORF">H5410_014345</name>
</gene>
<dbReference type="AlphaFoldDB" id="A0A9J5ZQP5"/>
<proteinExistence type="predicted"/>
<dbReference type="Proteomes" id="UP000824120">
    <property type="component" value="Chromosome 3"/>
</dbReference>
<protein>
    <recommendedName>
        <fullName evidence="4">Secreted protein</fullName>
    </recommendedName>
</protein>
<evidence type="ECO:0000256" key="1">
    <source>
        <dbReference type="SAM" id="SignalP"/>
    </source>
</evidence>
<reference evidence="2 3" key="1">
    <citation type="submission" date="2020-09" db="EMBL/GenBank/DDBJ databases">
        <title>De no assembly of potato wild relative species, Solanum commersonii.</title>
        <authorList>
            <person name="Cho K."/>
        </authorList>
    </citation>
    <scope>NUCLEOTIDE SEQUENCE [LARGE SCALE GENOMIC DNA]</scope>
    <source>
        <strain evidence="2">LZ3.2</strain>
        <tissue evidence="2">Leaf</tissue>
    </source>
</reference>
<sequence>MKKIKNKKTETLGKCIHLVLVLLPWLPSVAGKPHRSCRCGLQLFGGPQISHTSLFNTSEDFFNLEAATVSWIYRLNS</sequence>
<feature type="chain" id="PRO_5039925806" description="Secreted protein" evidence="1">
    <location>
        <begin position="32"/>
        <end position="77"/>
    </location>
</feature>
<keyword evidence="3" id="KW-1185">Reference proteome</keyword>
<comment type="caution">
    <text evidence="2">The sequence shown here is derived from an EMBL/GenBank/DDBJ whole genome shotgun (WGS) entry which is preliminary data.</text>
</comment>
<evidence type="ECO:0008006" key="4">
    <source>
        <dbReference type="Google" id="ProtNLM"/>
    </source>
</evidence>
<dbReference type="EMBL" id="JACXVP010000003">
    <property type="protein sequence ID" value="KAG5614521.1"/>
    <property type="molecule type" value="Genomic_DNA"/>
</dbReference>